<feature type="transmembrane region" description="Helical" evidence="6">
    <location>
        <begin position="203"/>
        <end position="224"/>
    </location>
</feature>
<evidence type="ECO:0000256" key="2">
    <source>
        <dbReference type="ARBA" id="ARBA00022692"/>
    </source>
</evidence>
<reference evidence="8" key="1">
    <citation type="submission" date="2025-08" db="UniProtKB">
        <authorList>
            <consortium name="RefSeq"/>
        </authorList>
    </citation>
    <scope>IDENTIFICATION</scope>
    <source>
        <tissue evidence="8">Gonad</tissue>
    </source>
</reference>
<keyword evidence="2 6" id="KW-0812">Transmembrane</keyword>
<evidence type="ECO:0000313" key="8">
    <source>
        <dbReference type="RefSeq" id="XP_019627809.1"/>
    </source>
</evidence>
<accession>A0A6P4Z1J7</accession>
<evidence type="ECO:0000313" key="7">
    <source>
        <dbReference type="Proteomes" id="UP000515135"/>
    </source>
</evidence>
<name>A0A6P4Z1J7_BRABE</name>
<dbReference type="Proteomes" id="UP000515135">
    <property type="component" value="Unplaced"/>
</dbReference>
<gene>
    <name evidence="8" type="primary">LOC109472474</name>
</gene>
<evidence type="ECO:0000256" key="6">
    <source>
        <dbReference type="SAM" id="Phobius"/>
    </source>
</evidence>
<dbReference type="PANTHER" id="PTHR34104:SF3">
    <property type="entry name" value="TRANSMEMBRANE PROTEIN 254"/>
    <property type="match status" value="1"/>
</dbReference>
<dbReference type="RefSeq" id="XP_019627809.1">
    <property type="nucleotide sequence ID" value="XM_019772250.1"/>
</dbReference>
<feature type="transmembrane region" description="Helical" evidence="6">
    <location>
        <begin position="123"/>
        <end position="143"/>
    </location>
</feature>
<evidence type="ECO:0000256" key="1">
    <source>
        <dbReference type="ARBA" id="ARBA00004141"/>
    </source>
</evidence>
<keyword evidence="4 6" id="KW-0472">Membrane</keyword>
<protein>
    <recommendedName>
        <fullName evidence="5">Transmembrane protein 254</fullName>
    </recommendedName>
</protein>
<organism evidence="7 8">
    <name type="scientific">Branchiostoma belcheri</name>
    <name type="common">Amphioxus</name>
    <dbReference type="NCBI Taxonomy" id="7741"/>
    <lineage>
        <taxon>Eukaryota</taxon>
        <taxon>Metazoa</taxon>
        <taxon>Chordata</taxon>
        <taxon>Cephalochordata</taxon>
        <taxon>Leptocardii</taxon>
        <taxon>Amphioxiformes</taxon>
        <taxon>Branchiostomatidae</taxon>
        <taxon>Branchiostoma</taxon>
    </lineage>
</organism>
<feature type="transmembrane region" description="Helical" evidence="6">
    <location>
        <begin position="62"/>
        <end position="82"/>
    </location>
</feature>
<dbReference type="GeneID" id="109472474"/>
<dbReference type="Pfam" id="PF14934">
    <property type="entry name" value="TMEM254"/>
    <property type="match status" value="2"/>
</dbReference>
<dbReference type="GO" id="GO:0016020">
    <property type="term" value="C:membrane"/>
    <property type="evidence" value="ECO:0007669"/>
    <property type="project" value="UniProtKB-SubCell"/>
</dbReference>
<evidence type="ECO:0000256" key="5">
    <source>
        <dbReference type="ARBA" id="ARBA00034834"/>
    </source>
</evidence>
<feature type="transmembrane region" description="Helical" evidence="6">
    <location>
        <begin position="94"/>
        <end position="111"/>
    </location>
</feature>
<keyword evidence="7" id="KW-1185">Reference proteome</keyword>
<keyword evidence="3 6" id="KW-1133">Transmembrane helix</keyword>
<feature type="transmembrane region" description="Helical" evidence="6">
    <location>
        <begin position="256"/>
        <end position="274"/>
    </location>
</feature>
<sequence length="313" mass="35478">MAATKENFKRIPAWVMAIVFAMYVLDGCALFAPDSTPWHLLGPVGSFIQNFIKNDPERIPRMMFNILGIHILEAVIAFVVTQWKGISGSARQKWILQTFVFGVFSLVPLVMFKPETGKKINTIRYNVISSCTPTWPTLFQFMISNVKSLYRKKPLCATPPPFRRVERNNKRVDRAVNKKGKHLFRAGVNLSKMAVTKENFKRIPVWAMAFVFAFFAVEACAVFAPDSTPWHLLGPVGSFIQNIIRNDPERVQRMPFMILGIHTLESVIAFFVTQSKGISGSARQKWLLQTFVFGVFSLVPLVMFKPATGKKTK</sequence>
<dbReference type="KEGG" id="bbel:109472474"/>
<dbReference type="AlphaFoldDB" id="A0A6P4Z1J7"/>
<feature type="transmembrane region" description="Helical" evidence="6">
    <location>
        <begin position="286"/>
        <end position="304"/>
    </location>
</feature>
<feature type="transmembrane region" description="Helical" evidence="6">
    <location>
        <begin position="12"/>
        <end position="32"/>
    </location>
</feature>
<comment type="subcellular location">
    <subcellularLocation>
        <location evidence="1">Membrane</location>
        <topology evidence="1">Multi-pass membrane protein</topology>
    </subcellularLocation>
</comment>
<dbReference type="InterPro" id="IPR028110">
    <property type="entry name" value="TMEM254"/>
</dbReference>
<evidence type="ECO:0000256" key="3">
    <source>
        <dbReference type="ARBA" id="ARBA00022989"/>
    </source>
</evidence>
<dbReference type="OrthoDB" id="9984821at2759"/>
<evidence type="ECO:0000256" key="4">
    <source>
        <dbReference type="ARBA" id="ARBA00023136"/>
    </source>
</evidence>
<proteinExistence type="predicted"/>
<dbReference type="PANTHER" id="PTHR34104">
    <property type="entry name" value="TRANSMEMBRANE PROTEIN 254"/>
    <property type="match status" value="1"/>
</dbReference>